<feature type="chain" id="PRO_5006915244" evidence="1">
    <location>
        <begin position="21"/>
        <end position="149"/>
    </location>
</feature>
<evidence type="ECO:0000313" key="2">
    <source>
        <dbReference type="EMBL" id="KTD25725.1"/>
    </source>
</evidence>
<name>A0A0W0W0G2_9GAMM</name>
<organism evidence="2 3">
    <name type="scientific">Legionella lansingensis</name>
    <dbReference type="NCBI Taxonomy" id="45067"/>
    <lineage>
        <taxon>Bacteria</taxon>
        <taxon>Pseudomonadati</taxon>
        <taxon>Pseudomonadota</taxon>
        <taxon>Gammaproteobacteria</taxon>
        <taxon>Legionellales</taxon>
        <taxon>Legionellaceae</taxon>
        <taxon>Legionella</taxon>
    </lineage>
</organism>
<dbReference type="OrthoDB" id="5648361at2"/>
<protein>
    <submittedName>
        <fullName evidence="2">Periplasmic protein</fullName>
    </submittedName>
</protein>
<comment type="caution">
    <text evidence="2">The sequence shown here is derived from an EMBL/GenBank/DDBJ whole genome shotgun (WGS) entry which is preliminary data.</text>
</comment>
<proteinExistence type="predicted"/>
<dbReference type="PATRIC" id="fig|45067.4.peg.118"/>
<feature type="signal peptide" evidence="1">
    <location>
        <begin position="1"/>
        <end position="20"/>
    </location>
</feature>
<keyword evidence="1" id="KW-0732">Signal</keyword>
<dbReference type="eggNOG" id="ENOG5031E95">
    <property type="taxonomic scope" value="Bacteria"/>
</dbReference>
<dbReference type="STRING" id="45067.Llan_0115"/>
<keyword evidence="3" id="KW-1185">Reference proteome</keyword>
<sequence length="149" mass="16718">MITKITLAILCVMSSAKLFAFPCFFTLAKDSCWANYEVKVIVIDATTNKQILTIDLPKGKSWGRQLFTCEPAQRFYYQATYQPVFWQSEIGKTYKSIRYWSLPASIGPKETAWNIPVCFAANFAAVPLPPDAVGNCDCGWENIPPPPPQ</sequence>
<dbReference type="Proteomes" id="UP000054869">
    <property type="component" value="Unassembled WGS sequence"/>
</dbReference>
<reference evidence="2 3" key="1">
    <citation type="submission" date="2015-11" db="EMBL/GenBank/DDBJ databases">
        <title>Genomic analysis of 38 Legionella species identifies large and diverse effector repertoires.</title>
        <authorList>
            <person name="Burstein D."/>
            <person name="Amaro F."/>
            <person name="Zusman T."/>
            <person name="Lifshitz Z."/>
            <person name="Cohen O."/>
            <person name="Gilbert J.A."/>
            <person name="Pupko T."/>
            <person name="Shuman H.A."/>
            <person name="Segal G."/>
        </authorList>
    </citation>
    <scope>NUCLEOTIDE SEQUENCE [LARGE SCALE GENOMIC DNA]</scope>
    <source>
        <strain evidence="2 3">ATCC 49751</strain>
    </source>
</reference>
<gene>
    <name evidence="2" type="ORF">Llan_0115</name>
</gene>
<evidence type="ECO:0000313" key="3">
    <source>
        <dbReference type="Proteomes" id="UP000054869"/>
    </source>
</evidence>
<accession>A0A0W0W0G2</accession>
<dbReference type="AlphaFoldDB" id="A0A0W0W0G2"/>
<dbReference type="RefSeq" id="WP_028374414.1">
    <property type="nucleotide sequence ID" value="NZ_CAAAJD010000011.1"/>
</dbReference>
<evidence type="ECO:0000256" key="1">
    <source>
        <dbReference type="SAM" id="SignalP"/>
    </source>
</evidence>
<dbReference type="EMBL" id="LNYI01000003">
    <property type="protein sequence ID" value="KTD25725.1"/>
    <property type="molecule type" value="Genomic_DNA"/>
</dbReference>